<keyword evidence="5" id="KW-1185">Reference proteome</keyword>
<feature type="compositionally biased region" description="Gly residues" evidence="1">
    <location>
        <begin position="180"/>
        <end position="206"/>
    </location>
</feature>
<dbReference type="Pfam" id="PF07833">
    <property type="entry name" value="Cu_amine_oxidN1"/>
    <property type="match status" value="1"/>
</dbReference>
<dbReference type="RefSeq" id="WP_378048706.1">
    <property type="nucleotide sequence ID" value="NZ_JBHMDN010000018.1"/>
</dbReference>
<feature type="region of interest" description="Disordered" evidence="1">
    <location>
        <begin position="162"/>
        <end position="207"/>
    </location>
</feature>
<evidence type="ECO:0000256" key="1">
    <source>
        <dbReference type="SAM" id="MobiDB-lite"/>
    </source>
</evidence>
<dbReference type="InterPro" id="IPR036582">
    <property type="entry name" value="Mao_N_sf"/>
</dbReference>
<gene>
    <name evidence="4" type="ORF">ACFQMJ_06835</name>
</gene>
<dbReference type="Proteomes" id="UP001596378">
    <property type="component" value="Unassembled WGS sequence"/>
</dbReference>
<evidence type="ECO:0000259" key="3">
    <source>
        <dbReference type="Pfam" id="PF07833"/>
    </source>
</evidence>
<protein>
    <submittedName>
        <fullName evidence="4">Stalk domain-containing protein</fullName>
    </submittedName>
</protein>
<dbReference type="InterPro" id="IPR012854">
    <property type="entry name" value="Cu_amine_oxidase-like_N"/>
</dbReference>
<dbReference type="EMBL" id="JBHTAI010000003">
    <property type="protein sequence ID" value="MFC7148252.1"/>
    <property type="molecule type" value="Genomic_DNA"/>
</dbReference>
<dbReference type="InterPro" id="IPR008969">
    <property type="entry name" value="CarboxyPept-like_regulatory"/>
</dbReference>
<dbReference type="SUPFAM" id="SSF49464">
    <property type="entry name" value="Carboxypeptidase regulatory domain-like"/>
    <property type="match status" value="1"/>
</dbReference>
<comment type="caution">
    <text evidence="4">The sequence shown here is derived from an EMBL/GenBank/DDBJ whole genome shotgun (WGS) entry which is preliminary data.</text>
</comment>
<organism evidence="4 5">
    <name type="scientific">Cohnella cellulosilytica</name>
    <dbReference type="NCBI Taxonomy" id="986710"/>
    <lineage>
        <taxon>Bacteria</taxon>
        <taxon>Bacillati</taxon>
        <taxon>Bacillota</taxon>
        <taxon>Bacilli</taxon>
        <taxon>Bacillales</taxon>
        <taxon>Paenibacillaceae</taxon>
        <taxon>Cohnella</taxon>
    </lineage>
</organism>
<evidence type="ECO:0000313" key="4">
    <source>
        <dbReference type="EMBL" id="MFC7148252.1"/>
    </source>
</evidence>
<evidence type="ECO:0000256" key="2">
    <source>
        <dbReference type="SAM" id="SignalP"/>
    </source>
</evidence>
<name>A0ABW2F4V5_9BACL</name>
<feature type="signal peptide" evidence="2">
    <location>
        <begin position="1"/>
        <end position="27"/>
    </location>
</feature>
<dbReference type="SUPFAM" id="SSF55383">
    <property type="entry name" value="Copper amine oxidase, domain N"/>
    <property type="match status" value="1"/>
</dbReference>
<feature type="chain" id="PRO_5045850474" evidence="2">
    <location>
        <begin position="28"/>
        <end position="424"/>
    </location>
</feature>
<evidence type="ECO:0000313" key="5">
    <source>
        <dbReference type="Proteomes" id="UP001596378"/>
    </source>
</evidence>
<reference evidence="5" key="1">
    <citation type="journal article" date="2019" name="Int. J. Syst. Evol. Microbiol.">
        <title>The Global Catalogue of Microorganisms (GCM) 10K type strain sequencing project: providing services to taxonomists for standard genome sequencing and annotation.</title>
        <authorList>
            <consortium name="The Broad Institute Genomics Platform"/>
            <consortium name="The Broad Institute Genome Sequencing Center for Infectious Disease"/>
            <person name="Wu L."/>
            <person name="Ma J."/>
        </authorList>
    </citation>
    <scope>NUCLEOTIDE SEQUENCE [LARGE SCALE GENOMIC DNA]</scope>
    <source>
        <strain evidence="5">KCTC 12907</strain>
    </source>
</reference>
<dbReference type="Gene3D" id="2.60.40.1120">
    <property type="entry name" value="Carboxypeptidase-like, regulatory domain"/>
    <property type="match status" value="1"/>
</dbReference>
<keyword evidence="2" id="KW-0732">Signal</keyword>
<sequence>MNSFAISGFRKAVRTACLLLSVLLSVACVGREGATAIAAAKTVTVYYNNQEIAMQGGSPVIQNGTTLVPFRPLLETLGFKVGWTKQNGLSIVTGTKEGLEIRLTIDSRSAAVNGRSVTLDVPAQIVSGQTLVPLRFVSEYSGYEVSYSGQGKSAVIRISDKGKADNAGSGSDGKNAGTGNAAGGPDGKGQGSGNGGTQAGGNGGASSAGAEPYVLKGIVVDSDGHPVKGAKIYADNQLLYNSNEVGVTDANGRYRIELEKLAATWHASGEATVELNGQSSPVKLTPDNDDPFAGNAGAVRNFTLRTATGSVIFHMADLWNPQDITLPPPAQEDVELTLVPVGDTAGGTAQPYIGRGQVTNDGFGMTGVPIGRYKVSARYVPEGEPAQTMLVRPSRGGEYQEAMEAEFVHVIASFYKIEIEVKLP</sequence>
<accession>A0ABW2F4V5</accession>
<proteinExistence type="predicted"/>
<feature type="domain" description="Copper amine oxidase-like N-terminal" evidence="3">
    <location>
        <begin position="48"/>
        <end position="154"/>
    </location>
</feature>
<dbReference type="Gene3D" id="3.30.457.10">
    <property type="entry name" value="Copper amine oxidase-like, N-terminal domain"/>
    <property type="match status" value="1"/>
</dbReference>